<protein>
    <recommendedName>
        <fullName evidence="4">RING-type domain-containing protein</fullName>
    </recommendedName>
</protein>
<name>A0A6C0I4H3_9ZZZZ</name>
<evidence type="ECO:0000313" key="5">
    <source>
        <dbReference type="EMBL" id="QHT87911.1"/>
    </source>
</evidence>
<evidence type="ECO:0000256" key="1">
    <source>
        <dbReference type="ARBA" id="ARBA00022723"/>
    </source>
</evidence>
<dbReference type="PROSITE" id="PS00518">
    <property type="entry name" value="ZF_RING_1"/>
    <property type="match status" value="1"/>
</dbReference>
<evidence type="ECO:0000256" key="2">
    <source>
        <dbReference type="ARBA" id="ARBA00022771"/>
    </source>
</evidence>
<dbReference type="InterPro" id="IPR017907">
    <property type="entry name" value="Znf_RING_CS"/>
</dbReference>
<evidence type="ECO:0000259" key="4">
    <source>
        <dbReference type="PROSITE" id="PS50089"/>
    </source>
</evidence>
<keyword evidence="2" id="KW-0863">Zinc-finger</keyword>
<dbReference type="InterPro" id="IPR013083">
    <property type="entry name" value="Znf_RING/FYVE/PHD"/>
</dbReference>
<sequence>MTEHEGDCGVCATALPVGANHAYTTCKHLFCISCLLKWHKTNAKATCPMCRAPLYEDDANAQSVRQEAVQETAAQGTWMTLQEMDFNHDEQYMHNNMMFVVNAHAEHYCRNNPTCTYMGTNNLRTIRNQEYDRIEVGSQNPNCHYIIELRDSSRAFRYKFGRIEDIRMMHPMFQGFSWFVFRELIDRWDNDSGYMRTVWSHETQLISVQDGDVNTLRQYVPRIRMST</sequence>
<dbReference type="GO" id="GO:0008270">
    <property type="term" value="F:zinc ion binding"/>
    <property type="evidence" value="ECO:0007669"/>
    <property type="project" value="UniProtKB-KW"/>
</dbReference>
<accession>A0A6C0I4H3</accession>
<dbReference type="Pfam" id="PF13639">
    <property type="entry name" value="zf-RING_2"/>
    <property type="match status" value="1"/>
</dbReference>
<dbReference type="SUPFAM" id="SSF57850">
    <property type="entry name" value="RING/U-box"/>
    <property type="match status" value="1"/>
</dbReference>
<evidence type="ECO:0000256" key="3">
    <source>
        <dbReference type="ARBA" id="ARBA00022833"/>
    </source>
</evidence>
<dbReference type="EMBL" id="MN740103">
    <property type="protein sequence ID" value="QHT87911.1"/>
    <property type="molecule type" value="Genomic_DNA"/>
</dbReference>
<proteinExistence type="predicted"/>
<reference evidence="5" key="1">
    <citation type="journal article" date="2020" name="Nature">
        <title>Giant virus diversity and host interactions through global metagenomics.</title>
        <authorList>
            <person name="Schulz F."/>
            <person name="Roux S."/>
            <person name="Paez-Espino D."/>
            <person name="Jungbluth S."/>
            <person name="Walsh D.A."/>
            <person name="Denef V.J."/>
            <person name="McMahon K.D."/>
            <person name="Konstantinidis K.T."/>
            <person name="Eloe-Fadrosh E.A."/>
            <person name="Kyrpides N.C."/>
            <person name="Woyke T."/>
        </authorList>
    </citation>
    <scope>NUCLEOTIDE SEQUENCE</scope>
    <source>
        <strain evidence="5">GVMAG-M-3300023184-191</strain>
    </source>
</reference>
<dbReference type="AlphaFoldDB" id="A0A6C0I4H3"/>
<keyword evidence="3" id="KW-0862">Zinc</keyword>
<feature type="domain" description="RING-type" evidence="4">
    <location>
        <begin position="8"/>
        <end position="51"/>
    </location>
</feature>
<organism evidence="5">
    <name type="scientific">viral metagenome</name>
    <dbReference type="NCBI Taxonomy" id="1070528"/>
    <lineage>
        <taxon>unclassified sequences</taxon>
        <taxon>metagenomes</taxon>
        <taxon>organismal metagenomes</taxon>
    </lineage>
</organism>
<keyword evidence="1" id="KW-0479">Metal-binding</keyword>
<dbReference type="Gene3D" id="3.30.40.10">
    <property type="entry name" value="Zinc/RING finger domain, C3HC4 (zinc finger)"/>
    <property type="match status" value="1"/>
</dbReference>
<dbReference type="PROSITE" id="PS50089">
    <property type="entry name" value="ZF_RING_2"/>
    <property type="match status" value="1"/>
</dbReference>
<dbReference type="InterPro" id="IPR001841">
    <property type="entry name" value="Znf_RING"/>
</dbReference>